<accession>A0A1S8DA52</accession>
<dbReference type="InterPro" id="IPR000873">
    <property type="entry name" value="AMP-dep_synth/lig_dom"/>
</dbReference>
<evidence type="ECO:0000313" key="4">
    <source>
        <dbReference type="EMBL" id="ONH84470.1"/>
    </source>
</evidence>
<evidence type="ECO:0000259" key="3">
    <source>
        <dbReference type="Pfam" id="PF00501"/>
    </source>
</evidence>
<dbReference type="Gene3D" id="3.40.50.12780">
    <property type="entry name" value="N-terminal domain of ligase-like"/>
    <property type="match status" value="1"/>
</dbReference>
<dbReference type="CDD" id="cd05931">
    <property type="entry name" value="FAAL"/>
    <property type="match status" value="1"/>
</dbReference>
<keyword evidence="5" id="KW-1185">Reference proteome</keyword>
<evidence type="ECO:0000256" key="1">
    <source>
        <dbReference type="ARBA" id="ARBA00006432"/>
    </source>
</evidence>
<dbReference type="EMBL" id="LLWF02000007">
    <property type="protein sequence ID" value="ONH84470.1"/>
    <property type="molecule type" value="Genomic_DNA"/>
</dbReference>
<protein>
    <submittedName>
        <fullName evidence="4">Acyl-CoA synthetase</fullName>
    </submittedName>
</protein>
<dbReference type="AlphaFoldDB" id="A0A1S8DA52"/>
<dbReference type="PANTHER" id="PTHR22754:SF32">
    <property type="entry name" value="DISCO-INTERACTING PROTEIN 2"/>
    <property type="match status" value="1"/>
</dbReference>
<dbReference type="STRING" id="207340.APZ41_004335"/>
<dbReference type="GO" id="GO:0006633">
    <property type="term" value="P:fatty acid biosynthetic process"/>
    <property type="evidence" value="ECO:0007669"/>
    <property type="project" value="TreeGrafter"/>
</dbReference>
<dbReference type="Pfam" id="PF00501">
    <property type="entry name" value="AMP-binding"/>
    <property type="match status" value="1"/>
</dbReference>
<comment type="caution">
    <text evidence="4">The sequence shown here is derived from an EMBL/GenBank/DDBJ whole genome shotgun (WGS) entry which is preliminary data.</text>
</comment>
<dbReference type="SUPFAM" id="SSF56801">
    <property type="entry name" value="Acetyl-CoA synthetase-like"/>
    <property type="match status" value="1"/>
</dbReference>
<dbReference type="InterPro" id="IPR042099">
    <property type="entry name" value="ANL_N_sf"/>
</dbReference>
<evidence type="ECO:0000256" key="2">
    <source>
        <dbReference type="ARBA" id="ARBA00022598"/>
    </source>
</evidence>
<proteinExistence type="inferred from homology"/>
<dbReference type="GO" id="GO:0070566">
    <property type="term" value="F:adenylyltransferase activity"/>
    <property type="evidence" value="ECO:0007669"/>
    <property type="project" value="TreeGrafter"/>
</dbReference>
<dbReference type="Gene3D" id="3.30.300.30">
    <property type="match status" value="1"/>
</dbReference>
<dbReference type="InterPro" id="IPR045851">
    <property type="entry name" value="AMP-bd_C_sf"/>
</dbReference>
<evidence type="ECO:0000313" key="5">
    <source>
        <dbReference type="Proteomes" id="UP000054844"/>
    </source>
</evidence>
<sequence length="599" mass="64238">MSAPGPRPPRPWPGDAEVIMLPTRNSLPRRLGSFATLPDALDYAAGGETGLNFHDGRGELVRALSYRELRETARRLARQLIGAGLERGSRVAIVAETRPDVVEAFLACQYAGLVPLLLPLPVAFGGRQTYIEHVSRLTLAARASALFVPEALQPWLAPFAAEAGLTVFGTVAGLASAPESAADPVPLGEDEIAYLQFSSGSTRFPMGVAVTQRALMENIRAILRHGLQVGEEDRAVSWLPLYHDMGLVGFMLAPLAGQVTVDYLSPQEFARRPQLWLRLISANRATLSYSPSFGYELCTRRGRPDPAKGPALDLSSWRAAGIGGDMIRPHVLARFAETFAPDGFRAEAFVPSYGMAEATLAISFAPLGKGLATDMVDLDRLEREGAAMPPGDGSRLREFALCGPPVPGTELEIRDATGAALPERQVGRILVRGPGLMQGYDERPEESTAVLSADGWLDTGDLGYRLNGQVVITGRAKDLIIVNGRNVWPQDLEWSVEQSIPTARSGDAAAFSVEEDGAEQVVMLIEARGAPDSGERERLATEAAGMLRARHGVEARIVLVSPGTLPRTSSGKLSRTLARRRYLAGRFTAGASALAALPE</sequence>
<dbReference type="Proteomes" id="UP000054844">
    <property type="component" value="Unassembled WGS sequence"/>
</dbReference>
<dbReference type="GO" id="GO:0016874">
    <property type="term" value="F:ligase activity"/>
    <property type="evidence" value="ECO:0007669"/>
    <property type="project" value="UniProtKB-KW"/>
</dbReference>
<dbReference type="NCBIfam" id="NF006624">
    <property type="entry name" value="PRK09192.1"/>
    <property type="match status" value="1"/>
</dbReference>
<reference evidence="4" key="1">
    <citation type="submission" date="2016-12" db="EMBL/GenBank/DDBJ databases">
        <title>Draft genome sequence of Roseomonas mucosa strain AU37, isolated from a peripheral intravenous catheter.</title>
        <authorList>
            <person name="Choudhury M.A."/>
            <person name="Sidjabat H.E."/>
            <person name="Wailan A.M."/>
            <person name="Zhang L."/>
            <person name="Marsh N.M."/>
            <person name="Rickard C.M."/>
            <person name="Davies M."/>
            <person name="Mcmillan D.J."/>
        </authorList>
    </citation>
    <scope>NUCLEOTIDE SEQUENCE [LARGE SCALE GENOMIC DNA]</scope>
    <source>
        <strain evidence="4">AU37</strain>
    </source>
</reference>
<dbReference type="InterPro" id="IPR040097">
    <property type="entry name" value="FAAL/FAAC"/>
</dbReference>
<name>A0A1S8DA52_9PROT</name>
<feature type="domain" description="AMP-dependent synthetase/ligase" evidence="3">
    <location>
        <begin position="62"/>
        <end position="440"/>
    </location>
</feature>
<organism evidence="4 5">
    <name type="scientific">Roseomonas mucosa</name>
    <dbReference type="NCBI Taxonomy" id="207340"/>
    <lineage>
        <taxon>Bacteria</taxon>
        <taxon>Pseudomonadati</taxon>
        <taxon>Pseudomonadota</taxon>
        <taxon>Alphaproteobacteria</taxon>
        <taxon>Acetobacterales</taxon>
        <taxon>Roseomonadaceae</taxon>
        <taxon>Roseomonas</taxon>
    </lineage>
</organism>
<gene>
    <name evidence="4" type="ORF">APZ41_004335</name>
</gene>
<keyword evidence="2" id="KW-0436">Ligase</keyword>
<comment type="similarity">
    <text evidence="1">Belongs to the ATP-dependent AMP-binding enzyme family.</text>
</comment>
<dbReference type="GO" id="GO:0005886">
    <property type="term" value="C:plasma membrane"/>
    <property type="evidence" value="ECO:0007669"/>
    <property type="project" value="TreeGrafter"/>
</dbReference>
<dbReference type="PANTHER" id="PTHR22754">
    <property type="entry name" value="DISCO-INTERACTING PROTEIN 2 DIP2 -RELATED"/>
    <property type="match status" value="1"/>
</dbReference>